<dbReference type="SUPFAM" id="SSF55729">
    <property type="entry name" value="Acyl-CoA N-acyltransferases (Nat)"/>
    <property type="match status" value="1"/>
</dbReference>
<reference evidence="2 3" key="1">
    <citation type="submission" date="2023-02" db="EMBL/GenBank/DDBJ databases">
        <title>Evolution of Hrp T3SS in non-pathogenic Pseudomonas fluorescens.</title>
        <authorList>
            <person name="Liao K."/>
            <person name="Wei H."/>
            <person name="Gu Y."/>
        </authorList>
    </citation>
    <scope>NUCLEOTIDE SEQUENCE [LARGE SCALE GENOMIC DNA]</scope>
    <source>
        <strain evidence="2 3">FP1935</strain>
    </source>
</reference>
<dbReference type="Proteomes" id="UP001239418">
    <property type="component" value="Chromosome"/>
</dbReference>
<dbReference type="PROSITE" id="PS51186">
    <property type="entry name" value="GNAT"/>
    <property type="match status" value="1"/>
</dbReference>
<dbReference type="EMBL" id="CP117454">
    <property type="protein sequence ID" value="WLG87186.1"/>
    <property type="molecule type" value="Genomic_DNA"/>
</dbReference>
<feature type="domain" description="N-acetyltransferase" evidence="1">
    <location>
        <begin position="1"/>
        <end position="143"/>
    </location>
</feature>
<dbReference type="RefSeq" id="WP_305449355.1">
    <property type="nucleotide sequence ID" value="NZ_CP117453.1"/>
</dbReference>
<protein>
    <submittedName>
        <fullName evidence="2">Arsenic resistance N-acetyltransferase ArsN2</fullName>
    </submittedName>
</protein>
<evidence type="ECO:0000259" key="1">
    <source>
        <dbReference type="PROSITE" id="PS51186"/>
    </source>
</evidence>
<dbReference type="CDD" id="cd04301">
    <property type="entry name" value="NAT_SF"/>
    <property type="match status" value="1"/>
</dbReference>
<dbReference type="InterPro" id="IPR016181">
    <property type="entry name" value="Acyl_CoA_acyltransferase"/>
</dbReference>
<evidence type="ECO:0000313" key="2">
    <source>
        <dbReference type="EMBL" id="WLG87186.1"/>
    </source>
</evidence>
<proteinExistence type="predicted"/>
<evidence type="ECO:0000313" key="3">
    <source>
        <dbReference type="Proteomes" id="UP001239418"/>
    </source>
</evidence>
<dbReference type="Gene3D" id="3.40.630.30">
    <property type="match status" value="1"/>
</dbReference>
<sequence>MQMIKVGPSGLNQLRESLSEAGLPCDDVSEPGLQFYHFEVDGNRVAYGGLEGSGPDLLLRSMIVSETRRGEGLGKAVLSELERHAISQGAIRLHLLTQSAAGFFAANGYELLDRREAPDVISRTAQFQHLCPASASYLRKTLKAPFRTESGLSKAE</sequence>
<dbReference type="NCBIfam" id="NF040501">
    <property type="entry name" value="resist_ArsN2"/>
    <property type="match status" value="1"/>
</dbReference>
<keyword evidence="3" id="KW-1185">Reference proteome</keyword>
<dbReference type="Pfam" id="PF13508">
    <property type="entry name" value="Acetyltransf_7"/>
    <property type="match status" value="1"/>
</dbReference>
<name>A0ABY9F4Y9_9PSED</name>
<gene>
    <name evidence="2" type="primary">arsN2</name>
    <name evidence="2" type="ORF">PSH97_11985</name>
</gene>
<accession>A0ABY9F4Y9</accession>
<organism evidence="2 3">
    <name type="scientific">Pseudomonas cucumis</name>
    <dbReference type="NCBI Taxonomy" id="2954082"/>
    <lineage>
        <taxon>Bacteria</taxon>
        <taxon>Pseudomonadati</taxon>
        <taxon>Pseudomonadota</taxon>
        <taxon>Gammaproteobacteria</taxon>
        <taxon>Pseudomonadales</taxon>
        <taxon>Pseudomonadaceae</taxon>
        <taxon>Pseudomonas</taxon>
    </lineage>
</organism>
<dbReference type="InterPro" id="IPR000182">
    <property type="entry name" value="GNAT_dom"/>
</dbReference>